<feature type="transmembrane region" description="Helical" evidence="2">
    <location>
        <begin position="539"/>
        <end position="562"/>
    </location>
</feature>
<dbReference type="Proteomes" id="UP000323426">
    <property type="component" value="Unassembled WGS sequence"/>
</dbReference>
<dbReference type="InterPro" id="IPR027268">
    <property type="entry name" value="Peptidase_M4/M1_CTD_sf"/>
</dbReference>
<feature type="compositionally biased region" description="Basic and acidic residues" evidence="1">
    <location>
        <begin position="858"/>
        <end position="867"/>
    </location>
</feature>
<feature type="transmembrane region" description="Helical" evidence="2">
    <location>
        <begin position="102"/>
        <end position="125"/>
    </location>
</feature>
<dbReference type="SUPFAM" id="SSF55486">
    <property type="entry name" value="Metalloproteases ('zincins'), catalytic domain"/>
    <property type="match status" value="1"/>
</dbReference>
<feature type="transmembrane region" description="Helical" evidence="2">
    <location>
        <begin position="236"/>
        <end position="255"/>
    </location>
</feature>
<feature type="transmembrane region" description="Helical" evidence="2">
    <location>
        <begin position="333"/>
        <end position="351"/>
    </location>
</feature>
<evidence type="ECO:0008006" key="5">
    <source>
        <dbReference type="Google" id="ProtNLM"/>
    </source>
</evidence>
<keyword evidence="2" id="KW-0812">Transmembrane</keyword>
<protein>
    <recommendedName>
        <fullName evidence="5">Peptidase M1 membrane alanine aminopeptidase domain-containing protein</fullName>
    </recommendedName>
</protein>
<feature type="transmembrane region" description="Helical" evidence="2">
    <location>
        <begin position="493"/>
        <end position="519"/>
    </location>
</feature>
<dbReference type="EMBL" id="VWSF01000020">
    <property type="protein sequence ID" value="KAA5541707.1"/>
    <property type="molecule type" value="Genomic_DNA"/>
</dbReference>
<proteinExistence type="predicted"/>
<feature type="transmembrane region" description="Helical" evidence="2">
    <location>
        <begin position="583"/>
        <end position="603"/>
    </location>
</feature>
<dbReference type="Gene3D" id="1.10.390.10">
    <property type="entry name" value="Neutral Protease Domain 2"/>
    <property type="match status" value="1"/>
</dbReference>
<keyword evidence="2" id="KW-0472">Membrane</keyword>
<dbReference type="AlphaFoldDB" id="A0A5M6D2G6"/>
<sequence length="1233" mass="139551">MKFAEIFRFEFRYQLRHVATWLLFALFFLFGFLILRMVTLTDGTRLNAPGTIAFFTVFGSVIWVIIGGVVAGEAATRDRQTRMHPLTYTTPVSKFSYLGARFLAALTLNGFMLLLLYIGMFFSFYGPGAKTQFIGPFSIAAYLTNFGFLALPTVIVTTAIQFTLAAWSGRAVAGYIASILIIIFSQFGGTTVRFMLEWKVLGSLMDLLGTSILVDMEGWTPMEKNTRLIVLEGLWLWNRIVWIGLALGALTFTYFRFQMSHVTPQISWSRIFRRLPNNIRSAEQAALGTSQIPNISTNPVKVPYSKRDFAFITYAQQIFAITWMAFRTLARSWGGILLVALLAIGTGLFATEYMEWLGVPLLARTAEVLRIITPALNSYQTQWIIIPLLTIFYAGEIVWRERETGLNELYDTTPAPEWVLFLGKFLGLALLLTTWVAFLMVAGIINQLVMDYHHFEFSVYIKALFGIQLTNYLLFAGLVFVIHVLVNQKYIGYMAAICAYGFIMFASMLGIEHNLLIYASDTGWSYSDMRGFGPFIKPWLWFKFYWAAWTFLLTVIATLFWVRSKESGFTSRINLAQHRFGKYKPALFVALVLVIVAGSFIFYNTNVLNKYTNKAERLEMRAEYERRYGQYEHIPQPTLVRTKFYTEIYPDKGAANISGTYYLVNRSKVAIGAIHLSTVPHVEITGILFNRATTPVVLDAKLGYQIYSLKTPLAPGEAVQMRFKINIKPHGFSNNGVDASVVANGSHIDSNDWMPAIGYNEDRRLHDAQDRATYGLAPRPARPALTNIAARYDAQHAEQLDFEAIVSTTKDQLAVAPGSLRRTWTKGNRQYFHYVTNAPINNEYAFFSARYAVREAKWQPHSGKSDQEATNPTQKLNSPGKPVSIQIFYHPAHNTNVARMVKSAQASLEYYTQEFGPYPYSHFRVLERPGPGRGMHAEPMTIDYEEGYSLMNPKPGCLDLPYHIMAHEVAHQWWGLGFAPAAVEGAGLLIESMATYSAMQVVEKYLGYEHLLKYLSQMRQEYEVPRSRAAPPLLRANNAFMNYRKGPFAFFALRNYIGKDKVNNALRQMLQAYTPNPPLPTTLDFYRELQAVTPDSLHYLVHDLFAANTFWELETNLATAKQTATGIWQVTLEVEARKVTVDSLGLETNIPLQDWIELGVYAPRTTGATSAKALYRQKHRIKSGKQTFILQVAEKPERAGLDPNNLLIDLDLNNNTRKVKIEGVAKVTAPDLI</sequence>
<gene>
    <name evidence="3" type="ORF">F0145_20295</name>
</gene>
<name>A0A5M6D2G6_9BACT</name>
<reference evidence="3 4" key="1">
    <citation type="submission" date="2019-09" db="EMBL/GenBank/DDBJ databases">
        <title>Genome sequence and assembly of Adhaeribacter sp.</title>
        <authorList>
            <person name="Chhetri G."/>
        </authorList>
    </citation>
    <scope>NUCLEOTIDE SEQUENCE [LARGE SCALE GENOMIC DNA]</scope>
    <source>
        <strain evidence="3 4">DK36</strain>
    </source>
</reference>
<organism evidence="3 4">
    <name type="scientific">Adhaeribacter rhizoryzae</name>
    <dbReference type="NCBI Taxonomy" id="2607907"/>
    <lineage>
        <taxon>Bacteria</taxon>
        <taxon>Pseudomonadati</taxon>
        <taxon>Bacteroidota</taxon>
        <taxon>Cytophagia</taxon>
        <taxon>Cytophagales</taxon>
        <taxon>Hymenobacteraceae</taxon>
        <taxon>Adhaeribacter</taxon>
    </lineage>
</organism>
<keyword evidence="2" id="KW-1133">Transmembrane helix</keyword>
<feature type="transmembrane region" description="Helical" evidence="2">
    <location>
        <begin position="137"/>
        <end position="160"/>
    </location>
</feature>
<evidence type="ECO:0000256" key="2">
    <source>
        <dbReference type="SAM" id="Phobius"/>
    </source>
</evidence>
<accession>A0A5M6D2G6</accession>
<dbReference type="RefSeq" id="WP_150091366.1">
    <property type="nucleotide sequence ID" value="NZ_VWSF01000020.1"/>
</dbReference>
<comment type="caution">
    <text evidence="3">The sequence shown here is derived from an EMBL/GenBank/DDBJ whole genome shotgun (WGS) entry which is preliminary data.</text>
</comment>
<evidence type="ECO:0000313" key="4">
    <source>
        <dbReference type="Proteomes" id="UP000323426"/>
    </source>
</evidence>
<keyword evidence="4" id="KW-1185">Reference proteome</keyword>
<feature type="transmembrane region" description="Helical" evidence="2">
    <location>
        <begin position="419"/>
        <end position="445"/>
    </location>
</feature>
<feature type="region of interest" description="Disordered" evidence="1">
    <location>
        <begin position="858"/>
        <end position="879"/>
    </location>
</feature>
<feature type="compositionally biased region" description="Polar residues" evidence="1">
    <location>
        <begin position="868"/>
        <end position="877"/>
    </location>
</feature>
<evidence type="ECO:0000313" key="3">
    <source>
        <dbReference type="EMBL" id="KAA5541707.1"/>
    </source>
</evidence>
<feature type="transmembrane region" description="Helical" evidence="2">
    <location>
        <begin position="381"/>
        <end position="399"/>
    </location>
</feature>
<feature type="transmembrane region" description="Helical" evidence="2">
    <location>
        <begin position="21"/>
        <end position="40"/>
    </location>
</feature>
<feature type="transmembrane region" description="Helical" evidence="2">
    <location>
        <begin position="172"/>
        <end position="192"/>
    </location>
</feature>
<evidence type="ECO:0000256" key="1">
    <source>
        <dbReference type="SAM" id="MobiDB-lite"/>
    </source>
</evidence>
<feature type="transmembrane region" description="Helical" evidence="2">
    <location>
        <begin position="465"/>
        <end position="486"/>
    </location>
</feature>
<feature type="transmembrane region" description="Helical" evidence="2">
    <location>
        <begin position="52"/>
        <end position="75"/>
    </location>
</feature>